<gene>
    <name evidence="2" type="ORF">BvMPK_0769</name>
</gene>
<evidence type="ECO:0000256" key="1">
    <source>
        <dbReference type="SAM" id="SignalP"/>
    </source>
</evidence>
<dbReference type="Gene3D" id="3.55.50.30">
    <property type="match status" value="1"/>
</dbReference>
<dbReference type="Pfam" id="PF13715">
    <property type="entry name" value="CarbopepD_reg_2"/>
    <property type="match status" value="1"/>
</dbReference>
<proteinExistence type="predicted"/>
<evidence type="ECO:0000313" key="3">
    <source>
        <dbReference type="Proteomes" id="UP000061587"/>
    </source>
</evidence>
<dbReference type="AlphaFoldDB" id="A0A0P0LMP1"/>
<organism evidence="2 3">
    <name type="scientific">Phocaeicola vulgatus</name>
    <name type="common">Bacteroides vulgatus</name>
    <dbReference type="NCBI Taxonomy" id="821"/>
    <lineage>
        <taxon>Bacteria</taxon>
        <taxon>Pseudomonadati</taxon>
        <taxon>Bacteroidota</taxon>
        <taxon>Bacteroidia</taxon>
        <taxon>Bacteroidales</taxon>
        <taxon>Bacteroidaceae</taxon>
        <taxon>Phocaeicola</taxon>
    </lineage>
</organism>
<reference evidence="3" key="1">
    <citation type="submission" date="2015-10" db="EMBL/GenBank/DDBJ databases">
        <title>Extensive mobilome-driven genome diversification in gut-associated Bacteroides vulgatus mpk.</title>
        <authorList>
            <person name="Beier S."/>
            <person name="Lange A."/>
            <person name="Huson D.H."/>
            <person name="Frick J.-S."/>
            <person name="Autenrieth I.B."/>
        </authorList>
    </citation>
    <scope>NUCLEOTIDE SEQUENCE [LARGE SCALE GENOMIC DNA]</scope>
    <source>
        <strain evidence="3">mpk</strain>
    </source>
</reference>
<keyword evidence="2" id="KW-0675">Receptor</keyword>
<dbReference type="EMBL" id="CP013020">
    <property type="protein sequence ID" value="ALK83387.1"/>
    <property type="molecule type" value="Genomic_DNA"/>
</dbReference>
<dbReference type="Gene3D" id="2.60.40.1120">
    <property type="entry name" value="Carboxypeptidase-like, regulatory domain"/>
    <property type="match status" value="1"/>
</dbReference>
<dbReference type="PATRIC" id="fig|821.40.peg.895"/>
<feature type="chain" id="PRO_5006050314" evidence="1">
    <location>
        <begin position="23"/>
        <end position="257"/>
    </location>
</feature>
<name>A0A0P0LMP1_PHOVU</name>
<reference evidence="2 3" key="2">
    <citation type="journal article" date="2016" name="Genome Biol. Evol.">
        <title>Extensive mobilome-driven genome diversification in mouse gut-associated Bacteroides vulgatus mpk.</title>
        <authorList>
            <person name="Lange A."/>
            <person name="Beier S."/>
            <person name="Steimle A."/>
            <person name="Autenrieth I.B."/>
            <person name="Huson D.H."/>
            <person name="Frick J.S."/>
        </authorList>
    </citation>
    <scope>NUCLEOTIDE SEQUENCE [LARGE SCALE GENOMIC DNA]</scope>
    <source>
        <strain evidence="3">mpk</strain>
    </source>
</reference>
<protein>
    <submittedName>
        <fullName evidence="2">TonB-dependent receptor</fullName>
    </submittedName>
</protein>
<dbReference type="InterPro" id="IPR008969">
    <property type="entry name" value="CarboxyPept-like_regulatory"/>
</dbReference>
<dbReference type="Proteomes" id="UP000061587">
    <property type="component" value="Chromosome"/>
</dbReference>
<dbReference type="SUPFAM" id="SSF49464">
    <property type="entry name" value="Carboxypeptidase regulatory domain-like"/>
    <property type="match status" value="1"/>
</dbReference>
<sequence>MQFHSKFSFLLLLCLMHICIEAKGTEHDEPLVTLDMKQTPIRKVLAEITRQTGVTFSYESSLTKHLLPIDITITAQPLSHCLRILFQKLPVEYIQSGKYIILKKKQKNIVISGFIRDKSSSESLIGASIYDAKSHQGTTSNADGFFSLTLEAGNDVYLNISYVGYDSFHRSFTQLEQDTLLPVLLNSHQQLAEVVVTGEYTSSPLVQTSDMGHTRLNKDLIQQTPVLFGEADIIKTLQTLPGVSAGTAGLAGMYVGR</sequence>
<keyword evidence="1" id="KW-0732">Signal</keyword>
<accession>A0A0P0LMP1</accession>
<evidence type="ECO:0000313" key="2">
    <source>
        <dbReference type="EMBL" id="ALK83387.1"/>
    </source>
</evidence>
<feature type="signal peptide" evidence="1">
    <location>
        <begin position="1"/>
        <end position="22"/>
    </location>
</feature>